<feature type="domain" description="BED-type" evidence="10">
    <location>
        <begin position="43"/>
        <end position="87"/>
    </location>
</feature>
<comment type="subcellular location">
    <subcellularLocation>
        <location evidence="1">Nucleus</location>
    </subcellularLocation>
</comment>
<proteinExistence type="predicted"/>
<dbReference type="AlphaFoldDB" id="A0AAD4NZK2"/>
<dbReference type="GO" id="GO:0005634">
    <property type="term" value="C:nucleus"/>
    <property type="evidence" value="ECO:0007669"/>
    <property type="project" value="UniProtKB-SubCell"/>
</dbReference>
<protein>
    <recommendedName>
        <fullName evidence="10">BED-type domain-containing protein</fullName>
    </recommendedName>
</protein>
<accession>A0AAD4NZK2</accession>
<keyword evidence="4" id="KW-0862">Zinc</keyword>
<comment type="caution">
    <text evidence="11">The sequence shown here is derived from an EMBL/GenBank/DDBJ whole genome shotgun (WGS) entry which is preliminary data.</text>
</comment>
<dbReference type="PROSITE" id="PS50808">
    <property type="entry name" value="ZF_BED"/>
    <property type="match status" value="1"/>
</dbReference>
<keyword evidence="8" id="KW-0539">Nucleus</keyword>
<dbReference type="InterPro" id="IPR012337">
    <property type="entry name" value="RNaseH-like_sf"/>
</dbReference>
<dbReference type="SUPFAM" id="SSF53098">
    <property type="entry name" value="Ribonuclease H-like"/>
    <property type="match status" value="1"/>
</dbReference>
<dbReference type="PANTHER" id="PTHR46481">
    <property type="entry name" value="ZINC FINGER BED DOMAIN-CONTAINING PROTEIN 4"/>
    <property type="match status" value="1"/>
</dbReference>
<keyword evidence="3 9" id="KW-0863">Zinc-finger</keyword>
<evidence type="ECO:0000313" key="11">
    <source>
        <dbReference type="EMBL" id="KAH6821483.1"/>
    </source>
</evidence>
<dbReference type="GO" id="GO:0008270">
    <property type="term" value="F:zinc ion binding"/>
    <property type="evidence" value="ECO:0007669"/>
    <property type="project" value="UniProtKB-KW"/>
</dbReference>
<dbReference type="GO" id="GO:0003677">
    <property type="term" value="F:DNA binding"/>
    <property type="evidence" value="ECO:0007669"/>
    <property type="project" value="UniProtKB-KW"/>
</dbReference>
<dbReference type="SMART" id="SM00614">
    <property type="entry name" value="ZnF_BED"/>
    <property type="match status" value="1"/>
</dbReference>
<evidence type="ECO:0000256" key="1">
    <source>
        <dbReference type="ARBA" id="ARBA00004123"/>
    </source>
</evidence>
<organism evidence="11 12">
    <name type="scientific">Perilla frutescens var. hirtella</name>
    <name type="common">Perilla citriodora</name>
    <name type="synonym">Perilla setoyensis</name>
    <dbReference type="NCBI Taxonomy" id="608512"/>
    <lineage>
        <taxon>Eukaryota</taxon>
        <taxon>Viridiplantae</taxon>
        <taxon>Streptophyta</taxon>
        <taxon>Embryophyta</taxon>
        <taxon>Tracheophyta</taxon>
        <taxon>Spermatophyta</taxon>
        <taxon>Magnoliopsida</taxon>
        <taxon>eudicotyledons</taxon>
        <taxon>Gunneridae</taxon>
        <taxon>Pentapetalae</taxon>
        <taxon>asterids</taxon>
        <taxon>lamiids</taxon>
        <taxon>Lamiales</taxon>
        <taxon>Lamiaceae</taxon>
        <taxon>Nepetoideae</taxon>
        <taxon>Elsholtzieae</taxon>
        <taxon>Perilla</taxon>
    </lineage>
</organism>
<keyword evidence="6" id="KW-0238">DNA-binding</keyword>
<dbReference type="GO" id="GO:0009791">
    <property type="term" value="P:post-embryonic development"/>
    <property type="evidence" value="ECO:0007669"/>
    <property type="project" value="UniProtKB-ARBA"/>
</dbReference>
<keyword evidence="5" id="KW-0805">Transcription regulation</keyword>
<evidence type="ECO:0000256" key="8">
    <source>
        <dbReference type="ARBA" id="ARBA00023242"/>
    </source>
</evidence>
<name>A0AAD4NZK2_PERFH</name>
<evidence type="ECO:0000256" key="7">
    <source>
        <dbReference type="ARBA" id="ARBA00023163"/>
    </source>
</evidence>
<evidence type="ECO:0000259" key="10">
    <source>
        <dbReference type="PROSITE" id="PS50808"/>
    </source>
</evidence>
<dbReference type="InterPro" id="IPR052035">
    <property type="entry name" value="ZnF_BED_domain_contain"/>
</dbReference>
<evidence type="ECO:0000256" key="6">
    <source>
        <dbReference type="ARBA" id="ARBA00023125"/>
    </source>
</evidence>
<dbReference type="InterPro" id="IPR025525">
    <property type="entry name" value="hAT-like_transposase_RNase-H"/>
</dbReference>
<dbReference type="InterPro" id="IPR003656">
    <property type="entry name" value="Znf_BED"/>
</dbReference>
<dbReference type="PANTHER" id="PTHR46481:SF10">
    <property type="entry name" value="ZINC FINGER BED DOMAIN-CONTAINING PROTEIN 39"/>
    <property type="match status" value="1"/>
</dbReference>
<reference evidence="11 12" key="1">
    <citation type="journal article" date="2021" name="Nat. Commun.">
        <title>Incipient diploidization of the medicinal plant Perilla within 10,000 years.</title>
        <authorList>
            <person name="Zhang Y."/>
            <person name="Shen Q."/>
            <person name="Leng L."/>
            <person name="Zhang D."/>
            <person name="Chen S."/>
            <person name="Shi Y."/>
            <person name="Ning Z."/>
            <person name="Chen S."/>
        </authorList>
    </citation>
    <scope>NUCLEOTIDE SEQUENCE [LARGE SCALE GENOMIC DNA]</scope>
    <source>
        <strain evidence="12">cv. PC099</strain>
    </source>
</reference>
<keyword evidence="2" id="KW-0479">Metal-binding</keyword>
<dbReference type="InterPro" id="IPR036236">
    <property type="entry name" value="Znf_C2H2_sf"/>
</dbReference>
<evidence type="ECO:0000256" key="5">
    <source>
        <dbReference type="ARBA" id="ARBA00023015"/>
    </source>
</evidence>
<dbReference type="EMBL" id="SDAM02002078">
    <property type="protein sequence ID" value="KAH6821483.1"/>
    <property type="molecule type" value="Genomic_DNA"/>
</dbReference>
<gene>
    <name evidence="11" type="ORF">C2S53_009721</name>
</gene>
<dbReference type="SUPFAM" id="SSF57667">
    <property type="entry name" value="beta-beta-alpha zinc fingers"/>
    <property type="match status" value="1"/>
</dbReference>
<dbReference type="Pfam" id="PF14372">
    <property type="entry name" value="hAT-like_RNase-H"/>
    <property type="match status" value="1"/>
</dbReference>
<evidence type="ECO:0000256" key="2">
    <source>
        <dbReference type="ARBA" id="ARBA00022723"/>
    </source>
</evidence>
<evidence type="ECO:0000313" key="12">
    <source>
        <dbReference type="Proteomes" id="UP001190926"/>
    </source>
</evidence>
<sequence length="388" mass="44928">MSPQNTLASVQESTTMLTITSEDATELHHENEEVVPYKRKKRKKTSDVWLNFKEVILSNGDKKSQCIHCKIRLQRNQSGSTTHLKRHSEICTGKKVNQTAKGQQTLTITNTISQLDKVTFVQNFKYDQAKIGEVLSHIIIVHELPFSFYEYELFNLWMIITTPHYEKINRATTRNDCVMSFELEKKMMKLELKEVVETRVARDFFARNDKLMNVKFDKYWRSCNLLLCVAAVLDPKNKMEVVKWCAENTCSEVDGVVLMTIVREALRALTMRSQPKSRALLESYMSDDESVTDNSELDSYLDEPVVKWKESYLDEHVVKWKEKTFDVIVWWKMNSSNAGGRVIDPHRASFGVDTVQMLLCTGDWLRGRYGIKGKARDKESSIKEVNVT</sequence>
<keyword evidence="12" id="KW-1185">Reference proteome</keyword>
<evidence type="ECO:0000256" key="4">
    <source>
        <dbReference type="ARBA" id="ARBA00022833"/>
    </source>
</evidence>
<evidence type="ECO:0000256" key="9">
    <source>
        <dbReference type="PROSITE-ProRule" id="PRU00027"/>
    </source>
</evidence>
<dbReference type="Proteomes" id="UP001190926">
    <property type="component" value="Unassembled WGS sequence"/>
</dbReference>
<evidence type="ECO:0000256" key="3">
    <source>
        <dbReference type="ARBA" id="ARBA00022771"/>
    </source>
</evidence>
<keyword evidence="7" id="KW-0804">Transcription</keyword>